<feature type="signal peptide" evidence="13">
    <location>
        <begin position="1"/>
        <end position="18"/>
    </location>
</feature>
<comment type="similarity">
    <text evidence="3">Belongs to the endothelin/sarafotoxin family.</text>
</comment>
<dbReference type="GO" id="GO:0071805">
    <property type="term" value="P:potassium ion transmembrane transport"/>
    <property type="evidence" value="ECO:0007669"/>
    <property type="project" value="Ensembl"/>
</dbReference>
<dbReference type="GO" id="GO:0005615">
    <property type="term" value="C:extracellular space"/>
    <property type="evidence" value="ECO:0007669"/>
    <property type="project" value="Ensembl"/>
</dbReference>
<accession>A0A2K6GIS1</accession>
<keyword evidence="5" id="KW-0165">Cleavage on pair of basic residues</keyword>
<dbReference type="GO" id="GO:0030072">
    <property type="term" value="P:peptide hormone secretion"/>
    <property type="evidence" value="ECO:0007669"/>
    <property type="project" value="Ensembl"/>
</dbReference>
<dbReference type="GO" id="GO:0019229">
    <property type="term" value="P:regulation of vasoconstriction"/>
    <property type="evidence" value="ECO:0007669"/>
    <property type="project" value="InterPro"/>
</dbReference>
<evidence type="ECO:0000256" key="9">
    <source>
        <dbReference type="ARBA" id="ARBA00023322"/>
    </source>
</evidence>
<dbReference type="AlphaFoldDB" id="A0A2K6GIS1"/>
<sequence>MEPGLWLLLGLTVTAAAAGFVRPQPGDAGRSGVLQVPPAATSEGHLEETGAGPGDRTVAPVTAVQGSSLGSPGQEEQAAEEGPEHHRFRRCTCFTYKDKECVYYCHLDIIWINTPEQTVPYGLSNYRGSFRDKRSVELFRGSWQPSKHTPLRCACVGRDDKACVHFCTQTLDVSSNSRTAEKPDKEEEEEARGALDLHHPKLVPSRGRHCRSPARPAAFWEGAP</sequence>
<name>A0A2K6GIS1_PROCO</name>
<feature type="region of interest" description="Disordered" evidence="12">
    <location>
        <begin position="24"/>
        <end position="59"/>
    </location>
</feature>
<evidence type="ECO:0000256" key="12">
    <source>
        <dbReference type="SAM" id="MobiDB-lite"/>
    </source>
</evidence>
<feature type="domain" description="Endothelin-like toxin" evidence="14">
    <location>
        <begin position="152"/>
        <end position="173"/>
    </location>
</feature>
<dbReference type="GO" id="GO:0001755">
    <property type="term" value="P:neural crest cell migration"/>
    <property type="evidence" value="ECO:0007669"/>
    <property type="project" value="Ensembl"/>
</dbReference>
<gene>
    <name evidence="15" type="primary">EDN3</name>
</gene>
<evidence type="ECO:0000256" key="8">
    <source>
        <dbReference type="ARBA" id="ARBA00023157"/>
    </source>
</evidence>
<feature type="chain" id="PRO_5014424553" description="Endothelin-3" evidence="13">
    <location>
        <begin position="19"/>
        <end position="224"/>
    </location>
</feature>
<keyword evidence="8" id="KW-1015">Disulfide bond</keyword>
<dbReference type="GO" id="GO:0003100">
    <property type="term" value="P:regulation of systemic arterial blood pressure by endothelin"/>
    <property type="evidence" value="ECO:0007669"/>
    <property type="project" value="Ensembl"/>
</dbReference>
<dbReference type="GO" id="GO:0046887">
    <property type="term" value="P:positive regulation of hormone secretion"/>
    <property type="evidence" value="ECO:0007669"/>
    <property type="project" value="Ensembl"/>
</dbReference>
<dbReference type="GO" id="GO:0008284">
    <property type="term" value="P:positive regulation of cell population proliferation"/>
    <property type="evidence" value="ECO:0007669"/>
    <property type="project" value="Ensembl"/>
</dbReference>
<protein>
    <recommendedName>
        <fullName evidence="10">Endothelin-3</fullName>
    </recommendedName>
    <alternativeName>
        <fullName evidence="11">Preproendothelin-3</fullName>
    </alternativeName>
</protein>
<evidence type="ECO:0000259" key="14">
    <source>
        <dbReference type="SMART" id="SM00272"/>
    </source>
</evidence>
<dbReference type="GO" id="GO:0048675">
    <property type="term" value="P:axon extension"/>
    <property type="evidence" value="ECO:0007669"/>
    <property type="project" value="Ensembl"/>
</dbReference>
<evidence type="ECO:0000256" key="11">
    <source>
        <dbReference type="ARBA" id="ARBA00041850"/>
    </source>
</evidence>
<keyword evidence="4" id="KW-0964">Secreted</keyword>
<dbReference type="GO" id="GO:0010460">
    <property type="term" value="P:positive regulation of heart rate"/>
    <property type="evidence" value="ECO:0007669"/>
    <property type="project" value="Ensembl"/>
</dbReference>
<dbReference type="PANTHER" id="PTHR13874">
    <property type="entry name" value="ENDOTHELIN"/>
    <property type="match status" value="1"/>
</dbReference>
<dbReference type="Pfam" id="PF00322">
    <property type="entry name" value="Endothelin"/>
    <property type="match status" value="1"/>
</dbReference>
<dbReference type="GO" id="GO:0031708">
    <property type="term" value="F:endothelin B receptor binding"/>
    <property type="evidence" value="ECO:0007669"/>
    <property type="project" value="Ensembl"/>
</dbReference>
<evidence type="ECO:0000256" key="7">
    <source>
        <dbReference type="ARBA" id="ARBA00022858"/>
    </source>
</evidence>
<dbReference type="GO" id="GO:0048070">
    <property type="term" value="P:regulation of developmental pigmentation"/>
    <property type="evidence" value="ECO:0007669"/>
    <property type="project" value="Ensembl"/>
</dbReference>
<comment type="subcellular location">
    <subcellularLocation>
        <location evidence="2">Secreted</location>
    </subcellularLocation>
</comment>
<dbReference type="Proteomes" id="UP000233160">
    <property type="component" value="Unassembled WGS sequence"/>
</dbReference>
<keyword evidence="9" id="KW-0839">Vasoconstrictor</keyword>
<dbReference type="GO" id="GO:0030593">
    <property type="term" value="P:neutrophil chemotaxis"/>
    <property type="evidence" value="ECO:0007669"/>
    <property type="project" value="Ensembl"/>
</dbReference>
<evidence type="ECO:0000256" key="4">
    <source>
        <dbReference type="ARBA" id="ARBA00022525"/>
    </source>
</evidence>
<feature type="domain" description="Endothelin-like toxin" evidence="14">
    <location>
        <begin position="90"/>
        <end position="111"/>
    </location>
</feature>
<dbReference type="GO" id="GO:0008283">
    <property type="term" value="P:cell population proliferation"/>
    <property type="evidence" value="ECO:0007669"/>
    <property type="project" value="Ensembl"/>
</dbReference>
<dbReference type="PROSITE" id="PS00270">
    <property type="entry name" value="ENDOTHELIN"/>
    <property type="match status" value="1"/>
</dbReference>
<dbReference type="InterPro" id="IPR020475">
    <property type="entry name" value="Endothelin"/>
</dbReference>
<dbReference type="GO" id="GO:0010961">
    <property type="term" value="P:intracellular magnesium ion homeostasis"/>
    <property type="evidence" value="ECO:0007669"/>
    <property type="project" value="Ensembl"/>
</dbReference>
<evidence type="ECO:0000256" key="1">
    <source>
        <dbReference type="ARBA" id="ARBA00003023"/>
    </source>
</evidence>
<keyword evidence="7" id="KW-0838">Vasoactive</keyword>
<dbReference type="GeneTree" id="ENSGT00950000183053"/>
<dbReference type="GO" id="GO:0045840">
    <property type="term" value="P:positive regulation of mitotic nuclear division"/>
    <property type="evidence" value="ECO:0007669"/>
    <property type="project" value="Ensembl"/>
</dbReference>
<feature type="region of interest" description="Disordered" evidence="12">
    <location>
        <begin position="177"/>
        <end position="224"/>
    </location>
</feature>
<dbReference type="GO" id="GO:0006874">
    <property type="term" value="P:intracellular calcium ion homeostasis"/>
    <property type="evidence" value="ECO:0007669"/>
    <property type="project" value="Ensembl"/>
</dbReference>
<reference evidence="15" key="1">
    <citation type="submission" date="2025-08" db="UniProtKB">
        <authorList>
            <consortium name="Ensembl"/>
        </authorList>
    </citation>
    <scope>IDENTIFICATION</scope>
</reference>
<dbReference type="Ensembl" id="ENSPCOT00000036852.1">
    <property type="protein sequence ID" value="ENSPCOP00000026131.1"/>
    <property type="gene ID" value="ENSPCOG00000025385.1"/>
</dbReference>
<evidence type="ECO:0000313" key="15">
    <source>
        <dbReference type="Ensembl" id="ENSPCOP00000026131.1"/>
    </source>
</evidence>
<evidence type="ECO:0000256" key="6">
    <source>
        <dbReference type="ARBA" id="ARBA00022729"/>
    </source>
</evidence>
<evidence type="ECO:0000256" key="10">
    <source>
        <dbReference type="ARBA" id="ARBA00040198"/>
    </source>
</evidence>
<dbReference type="GO" id="GO:0051649">
    <property type="term" value="P:establishment of localization in cell"/>
    <property type="evidence" value="ECO:0007669"/>
    <property type="project" value="Ensembl"/>
</dbReference>
<comment type="function">
    <text evidence="1">Endothelins are endothelium-derived vasoconstrictor peptides.</text>
</comment>
<proteinExistence type="inferred from homology"/>
<feature type="compositionally biased region" description="Basic and acidic residues" evidence="12">
    <location>
        <begin position="179"/>
        <end position="199"/>
    </location>
</feature>
<evidence type="ECO:0000256" key="3">
    <source>
        <dbReference type="ARBA" id="ARBA00010959"/>
    </source>
</evidence>
<dbReference type="SMART" id="SM00272">
    <property type="entry name" value="END"/>
    <property type="match status" value="2"/>
</dbReference>
<dbReference type="GO" id="GO:1901381">
    <property type="term" value="P:positive regulation of potassium ion transmembrane transport"/>
    <property type="evidence" value="ECO:0007669"/>
    <property type="project" value="Ensembl"/>
</dbReference>
<dbReference type="GO" id="GO:0030318">
    <property type="term" value="P:melanocyte differentiation"/>
    <property type="evidence" value="ECO:0007669"/>
    <property type="project" value="Ensembl"/>
</dbReference>
<dbReference type="GO" id="GO:0005179">
    <property type="term" value="F:hormone activity"/>
    <property type="evidence" value="ECO:0007669"/>
    <property type="project" value="Ensembl"/>
</dbReference>
<dbReference type="GO" id="GO:0014826">
    <property type="term" value="P:vein smooth muscle contraction"/>
    <property type="evidence" value="ECO:0007669"/>
    <property type="project" value="Ensembl"/>
</dbReference>
<evidence type="ECO:0000256" key="13">
    <source>
        <dbReference type="SAM" id="SignalP"/>
    </source>
</evidence>
<dbReference type="InterPro" id="IPR019764">
    <property type="entry name" value="Endothelin_toxin_CS"/>
</dbReference>
<keyword evidence="6 13" id="KW-0732">Signal</keyword>
<evidence type="ECO:0000256" key="5">
    <source>
        <dbReference type="ARBA" id="ARBA00022685"/>
    </source>
</evidence>
<dbReference type="GO" id="GO:0010468">
    <property type="term" value="P:regulation of gene expression"/>
    <property type="evidence" value="ECO:0007669"/>
    <property type="project" value="Ensembl"/>
</dbReference>
<dbReference type="PANTHER" id="PTHR13874:SF11">
    <property type="entry name" value="ENDOTHELIN-3"/>
    <property type="match status" value="1"/>
</dbReference>
<dbReference type="InterPro" id="IPR001928">
    <property type="entry name" value="Endothln-like_toxin"/>
</dbReference>
<keyword evidence="16" id="KW-1185">Reference proteome</keyword>
<organism evidence="15 16">
    <name type="scientific">Propithecus coquereli</name>
    <name type="common">Coquerel's sifaka</name>
    <name type="synonym">Propithecus verreauxi coquereli</name>
    <dbReference type="NCBI Taxonomy" id="379532"/>
    <lineage>
        <taxon>Eukaryota</taxon>
        <taxon>Metazoa</taxon>
        <taxon>Chordata</taxon>
        <taxon>Craniata</taxon>
        <taxon>Vertebrata</taxon>
        <taxon>Euteleostomi</taxon>
        <taxon>Mammalia</taxon>
        <taxon>Eutheria</taxon>
        <taxon>Euarchontoglires</taxon>
        <taxon>Primates</taxon>
        <taxon>Strepsirrhini</taxon>
        <taxon>Lemuriformes</taxon>
        <taxon>Indriidae</taxon>
        <taxon>Propithecus</taxon>
    </lineage>
</organism>
<dbReference type="GO" id="GO:0045597">
    <property type="term" value="P:positive regulation of cell differentiation"/>
    <property type="evidence" value="ECO:0007669"/>
    <property type="project" value="Ensembl"/>
</dbReference>
<dbReference type="GO" id="GO:0002690">
    <property type="term" value="P:positive regulation of leukocyte chemotaxis"/>
    <property type="evidence" value="ECO:0007669"/>
    <property type="project" value="Ensembl"/>
</dbReference>
<reference evidence="15" key="2">
    <citation type="submission" date="2025-09" db="UniProtKB">
        <authorList>
            <consortium name="Ensembl"/>
        </authorList>
    </citation>
    <scope>IDENTIFICATION</scope>
</reference>
<dbReference type="GO" id="GO:0043410">
    <property type="term" value="P:positive regulation of MAPK cascade"/>
    <property type="evidence" value="ECO:0007669"/>
    <property type="project" value="Ensembl"/>
</dbReference>
<dbReference type="GO" id="GO:0007411">
    <property type="term" value="P:axon guidance"/>
    <property type="evidence" value="ECO:0007669"/>
    <property type="project" value="Ensembl"/>
</dbReference>
<evidence type="ECO:0000313" key="16">
    <source>
        <dbReference type="Proteomes" id="UP000233160"/>
    </source>
</evidence>
<dbReference type="STRING" id="379532.ENSPCOP00000026131"/>
<dbReference type="PRINTS" id="PR00365">
    <property type="entry name" value="ENDOTHELIN"/>
</dbReference>
<evidence type="ECO:0000256" key="2">
    <source>
        <dbReference type="ARBA" id="ARBA00004613"/>
    </source>
</evidence>
<dbReference type="GO" id="GO:0007166">
    <property type="term" value="P:cell surface receptor signaling pathway"/>
    <property type="evidence" value="ECO:0007669"/>
    <property type="project" value="Ensembl"/>
</dbReference>